<dbReference type="CDD" id="cd00754">
    <property type="entry name" value="Ubl_MoaD"/>
    <property type="match status" value="1"/>
</dbReference>
<sequence length="77" mass="8089">MINVLLFAELQEAAGSEQVSLDAAGLSVGELKTKLASSYDFANLDHAMTAVNEEYSREDTVLKSGDVVAFIPPVSGG</sequence>
<dbReference type="InterPro" id="IPR012675">
    <property type="entry name" value="Beta-grasp_dom_sf"/>
</dbReference>
<gene>
    <name evidence="4" type="primary">moaD</name>
    <name evidence="4" type="ORF">ACFQ4A_00680</name>
</gene>
<dbReference type="SUPFAM" id="SSF54285">
    <property type="entry name" value="MoaD/ThiS"/>
    <property type="match status" value="1"/>
</dbReference>
<dbReference type="InterPro" id="IPR044672">
    <property type="entry name" value="MOCS2A"/>
</dbReference>
<comment type="caution">
    <text evidence="4">The sequence shown here is derived from an EMBL/GenBank/DDBJ whole genome shotgun (WGS) entry which is preliminary data.</text>
</comment>
<evidence type="ECO:0000256" key="3">
    <source>
        <dbReference type="ARBA" id="ARBA00024247"/>
    </source>
</evidence>
<dbReference type="Proteomes" id="UP001597178">
    <property type="component" value="Unassembled WGS sequence"/>
</dbReference>
<dbReference type="RefSeq" id="WP_382396899.1">
    <property type="nucleotide sequence ID" value="NZ_JBHTNH010000001.1"/>
</dbReference>
<comment type="similarity">
    <text evidence="2">Belongs to the MoaD family.</text>
</comment>
<dbReference type="EMBL" id="JBHTNH010000001">
    <property type="protein sequence ID" value="MFD1360186.1"/>
    <property type="molecule type" value="Genomic_DNA"/>
</dbReference>
<accession>A0ABW3ZPB6</accession>
<protein>
    <recommendedName>
        <fullName evidence="3">Molybdopterin synthase sulfur carrier subunit</fullName>
    </recommendedName>
</protein>
<dbReference type="PANTHER" id="PTHR33359">
    <property type="entry name" value="MOLYBDOPTERIN SYNTHASE SULFUR CARRIER SUBUNIT"/>
    <property type="match status" value="1"/>
</dbReference>
<keyword evidence="5" id="KW-1185">Reference proteome</keyword>
<reference evidence="5" key="1">
    <citation type="journal article" date="2019" name="Int. J. Syst. Evol. Microbiol.">
        <title>The Global Catalogue of Microorganisms (GCM) 10K type strain sequencing project: providing services to taxonomists for standard genome sequencing and annotation.</title>
        <authorList>
            <consortium name="The Broad Institute Genomics Platform"/>
            <consortium name="The Broad Institute Genome Sequencing Center for Infectious Disease"/>
            <person name="Wu L."/>
            <person name="Ma J."/>
        </authorList>
    </citation>
    <scope>NUCLEOTIDE SEQUENCE [LARGE SCALE GENOMIC DNA]</scope>
    <source>
        <strain evidence="5">CCUG 54822</strain>
    </source>
</reference>
<evidence type="ECO:0000256" key="1">
    <source>
        <dbReference type="ARBA" id="ARBA00022741"/>
    </source>
</evidence>
<keyword evidence="1" id="KW-0547">Nucleotide-binding</keyword>
<proteinExistence type="inferred from homology"/>
<name>A0ABW3ZPB6_9BACI</name>
<dbReference type="InterPro" id="IPR016155">
    <property type="entry name" value="Mopterin_synth/thiamin_S_b"/>
</dbReference>
<dbReference type="Gene3D" id="3.10.20.30">
    <property type="match status" value="1"/>
</dbReference>
<evidence type="ECO:0000313" key="4">
    <source>
        <dbReference type="EMBL" id="MFD1360186.1"/>
    </source>
</evidence>
<dbReference type="PANTHER" id="PTHR33359:SF1">
    <property type="entry name" value="MOLYBDOPTERIN SYNTHASE SULFUR CARRIER SUBUNIT"/>
    <property type="match status" value="1"/>
</dbReference>
<dbReference type="NCBIfam" id="TIGR01682">
    <property type="entry name" value="moaD"/>
    <property type="match status" value="1"/>
</dbReference>
<organism evidence="4 5">
    <name type="scientific">Lentibacillus salinarum</name>
    <dbReference type="NCBI Taxonomy" id="446820"/>
    <lineage>
        <taxon>Bacteria</taxon>
        <taxon>Bacillati</taxon>
        <taxon>Bacillota</taxon>
        <taxon>Bacilli</taxon>
        <taxon>Bacillales</taxon>
        <taxon>Bacillaceae</taxon>
        <taxon>Lentibacillus</taxon>
    </lineage>
</organism>
<dbReference type="Pfam" id="PF02597">
    <property type="entry name" value="ThiS"/>
    <property type="match status" value="1"/>
</dbReference>
<evidence type="ECO:0000313" key="5">
    <source>
        <dbReference type="Proteomes" id="UP001597178"/>
    </source>
</evidence>
<dbReference type="InterPro" id="IPR003749">
    <property type="entry name" value="ThiS/MoaD-like"/>
</dbReference>
<evidence type="ECO:0000256" key="2">
    <source>
        <dbReference type="ARBA" id="ARBA00024200"/>
    </source>
</evidence>